<sequence>MQRILTTADVIAAIPGLIGFVPAESIVVVGITEHERGLQIGMTARHDIAGADQGLADYLAEVVYTHGLPRAAVIAITAHDTAGDTAVRIMSDALMGYGIETDHRAVVARCDQPAPYRDLITGDTGISGDYRDSFASARRVMSGQSIEATRDELRTSIATLTDPIDTEGVEIQPALAAKAVVEAVVNWPTDITPELSAQVAAMIDRHPVYRDAFLRTGAYDAAAAAAVFVELARPLRGRDRANMLTIAAACYYFAGNGPSVNVVLDHIAEDSELPRLAQLLDHSMRAGVNPKVIREIIPAAEAADELFGGHFPTPEDFA</sequence>
<evidence type="ECO:0000313" key="1">
    <source>
        <dbReference type="EMBL" id="MBM7280609.1"/>
    </source>
</evidence>
<dbReference type="RefSeq" id="WP_182374586.1">
    <property type="nucleotide sequence ID" value="NZ_CP059695.1"/>
</dbReference>
<gene>
    <name evidence="1" type="ORF">JTZ10_22980</name>
</gene>
<dbReference type="EMBL" id="JAFFGU010000027">
    <property type="protein sequence ID" value="MBM7280609.1"/>
    <property type="molecule type" value="Genomic_DNA"/>
</dbReference>
<organism evidence="1 2">
    <name type="scientific">Gordonia rubripertincta</name>
    <name type="common">Rhodococcus corallinus</name>
    <dbReference type="NCBI Taxonomy" id="36822"/>
    <lineage>
        <taxon>Bacteria</taxon>
        <taxon>Bacillati</taxon>
        <taxon>Actinomycetota</taxon>
        <taxon>Actinomycetes</taxon>
        <taxon>Mycobacteriales</taxon>
        <taxon>Gordoniaceae</taxon>
        <taxon>Gordonia</taxon>
    </lineage>
</organism>
<dbReference type="Pfam" id="PF13830">
    <property type="entry name" value="DUF4192"/>
    <property type="match status" value="2"/>
</dbReference>
<protein>
    <submittedName>
        <fullName evidence="1">DUF4192 domain-containing protein</fullName>
    </submittedName>
</protein>
<proteinExistence type="predicted"/>
<name>A0AAW4GB65_GORRU</name>
<reference evidence="1" key="1">
    <citation type="submission" date="2021-02" db="EMBL/GenBank/DDBJ databases">
        <title>Taxonomy, biology and ecology of Rhodococcus bacteria occurring in California pistachio and other woody hosts as revealed by genome sequence analyses.</title>
        <authorList>
            <person name="Riely B."/>
            <person name="Gai Y."/>
        </authorList>
    </citation>
    <scope>NUCLEOTIDE SEQUENCE</scope>
    <source>
        <strain evidence="1">BP-295</strain>
    </source>
</reference>
<evidence type="ECO:0000313" key="2">
    <source>
        <dbReference type="Proteomes" id="UP001195196"/>
    </source>
</evidence>
<dbReference type="Proteomes" id="UP001195196">
    <property type="component" value="Unassembled WGS sequence"/>
</dbReference>
<accession>A0AAW4GB65</accession>
<dbReference type="InterPro" id="IPR025447">
    <property type="entry name" value="DUF4192"/>
</dbReference>
<dbReference type="AlphaFoldDB" id="A0AAW4GB65"/>
<comment type="caution">
    <text evidence="1">The sequence shown here is derived from an EMBL/GenBank/DDBJ whole genome shotgun (WGS) entry which is preliminary data.</text>
</comment>